<dbReference type="OrthoDB" id="5985073at2759"/>
<name>G2XNK2_BOTF4</name>
<keyword evidence="1" id="KW-0732">Signal</keyword>
<dbReference type="eggNOG" id="ENOG502SP5S">
    <property type="taxonomic scope" value="Eukaryota"/>
</dbReference>
<evidence type="ECO:0000313" key="3">
    <source>
        <dbReference type="Proteomes" id="UP000008177"/>
    </source>
</evidence>
<gene>
    <name evidence="2" type="ORF">BofuT4_P075410.1</name>
</gene>
<accession>G2XNK2</accession>
<feature type="chain" id="PRO_5003440076" evidence="1">
    <location>
        <begin position="22"/>
        <end position="295"/>
    </location>
</feature>
<evidence type="ECO:0000256" key="1">
    <source>
        <dbReference type="SAM" id="SignalP"/>
    </source>
</evidence>
<sequence length="295" mass="31251">MEYTPLSNLIFLTAFFGIVNASFNLNTSGPDWDYVAKDLANTTSQACIAAYSADIDCDDTLLGLVASMRPAFKPTSADFDDTCTTSCYESVDAYLKGIQEACTADGDAAQQYVGGTPSEALVAVEIVAQVFQYTLAKDCAKLTNGTYCHDAASSSSASKFSCDDECAVQEYQTAHDYPGSEYQFNYYWLVSIGEWWESEFGDGWKRLQQCGEAVESTTLSSTTAMTTSTTSVSSSGTSATVSASSTGTSTSSSAVAFAESSSPTGTSVPIKSGALKLSYSLGSLFLGISYSMFLM</sequence>
<feature type="signal peptide" evidence="1">
    <location>
        <begin position="1"/>
        <end position="21"/>
    </location>
</feature>
<dbReference type="AlphaFoldDB" id="G2XNK2"/>
<reference evidence="3" key="1">
    <citation type="journal article" date="2011" name="PLoS Genet.">
        <title>Genomic analysis of the necrotrophic fungal pathogens Sclerotinia sclerotiorum and Botrytis cinerea.</title>
        <authorList>
            <person name="Amselem J."/>
            <person name="Cuomo C.A."/>
            <person name="van Kan J.A."/>
            <person name="Viaud M."/>
            <person name="Benito E.P."/>
            <person name="Couloux A."/>
            <person name="Coutinho P.M."/>
            <person name="de Vries R.P."/>
            <person name="Dyer P.S."/>
            <person name="Fillinger S."/>
            <person name="Fournier E."/>
            <person name="Gout L."/>
            <person name="Hahn M."/>
            <person name="Kohn L."/>
            <person name="Lapalu N."/>
            <person name="Plummer K.M."/>
            <person name="Pradier J.M."/>
            <person name="Quevillon E."/>
            <person name="Sharon A."/>
            <person name="Simon A."/>
            <person name="ten Have A."/>
            <person name="Tudzynski B."/>
            <person name="Tudzynski P."/>
            <person name="Wincker P."/>
            <person name="Andrew M."/>
            <person name="Anthouard V."/>
            <person name="Beever R.E."/>
            <person name="Beffa R."/>
            <person name="Benoit I."/>
            <person name="Bouzid O."/>
            <person name="Brault B."/>
            <person name="Chen Z."/>
            <person name="Choquer M."/>
            <person name="Collemare J."/>
            <person name="Cotton P."/>
            <person name="Danchin E.G."/>
            <person name="Da Silva C."/>
            <person name="Gautier A."/>
            <person name="Giraud C."/>
            <person name="Giraud T."/>
            <person name="Gonzalez C."/>
            <person name="Grossetete S."/>
            <person name="Guldener U."/>
            <person name="Henrissat B."/>
            <person name="Howlett B.J."/>
            <person name="Kodira C."/>
            <person name="Kretschmer M."/>
            <person name="Lappartient A."/>
            <person name="Leroch M."/>
            <person name="Levis C."/>
            <person name="Mauceli E."/>
            <person name="Neuveglise C."/>
            <person name="Oeser B."/>
            <person name="Pearson M."/>
            <person name="Poulain J."/>
            <person name="Poussereau N."/>
            <person name="Quesneville H."/>
            <person name="Rascle C."/>
            <person name="Schumacher J."/>
            <person name="Segurens B."/>
            <person name="Sexton A."/>
            <person name="Silva E."/>
            <person name="Sirven C."/>
            <person name="Soanes D.M."/>
            <person name="Talbot N.J."/>
            <person name="Templeton M."/>
            <person name="Yandava C."/>
            <person name="Yarden O."/>
            <person name="Zeng Q."/>
            <person name="Rollins J.A."/>
            <person name="Lebrun M.H."/>
            <person name="Dickman M."/>
        </authorList>
    </citation>
    <scope>NUCLEOTIDE SEQUENCE [LARGE SCALE GENOMIC DNA]</scope>
    <source>
        <strain evidence="3">T4</strain>
    </source>
</reference>
<dbReference type="EMBL" id="FQ790246">
    <property type="protein sequence ID" value="CCD42458.1"/>
    <property type="molecule type" value="Genomic_DNA"/>
</dbReference>
<organism evidence="2 3">
    <name type="scientific">Botryotinia fuckeliana (strain T4)</name>
    <name type="common">Noble rot fungus</name>
    <name type="synonym">Botrytis cinerea</name>
    <dbReference type="NCBI Taxonomy" id="999810"/>
    <lineage>
        <taxon>Eukaryota</taxon>
        <taxon>Fungi</taxon>
        <taxon>Dikarya</taxon>
        <taxon>Ascomycota</taxon>
        <taxon>Pezizomycotina</taxon>
        <taxon>Leotiomycetes</taxon>
        <taxon>Helotiales</taxon>
        <taxon>Sclerotiniaceae</taxon>
        <taxon>Botrytis</taxon>
    </lineage>
</organism>
<dbReference type="STRING" id="999810.G2XNK2"/>
<proteinExistence type="predicted"/>
<protein>
    <submittedName>
        <fullName evidence="2">Uncharacterized protein</fullName>
    </submittedName>
</protein>
<dbReference type="Proteomes" id="UP000008177">
    <property type="component" value="Unplaced contigs"/>
</dbReference>
<evidence type="ECO:0000313" key="2">
    <source>
        <dbReference type="EMBL" id="CCD42458.1"/>
    </source>
</evidence>
<dbReference type="InParanoid" id="G2XNK2"/>
<dbReference type="HOGENOM" id="CLU_085156_0_0_1"/>